<gene>
    <name evidence="6" type="ORF">MtrunA17_Chr3g0117881</name>
</gene>
<name>A0A396ITB9_MEDTR</name>
<protein>
    <submittedName>
        <fullName evidence="6">Putative spermidine synthase</fullName>
        <ecNumber evidence="6">2.5.1.16</ecNumber>
    </submittedName>
</protein>
<dbReference type="FunFam" id="3.40.50.150:FF:000013">
    <property type="entry name" value="Spermidine synthase"/>
    <property type="match status" value="1"/>
</dbReference>
<dbReference type="GO" id="GO:0006596">
    <property type="term" value="P:polyamine biosynthetic process"/>
    <property type="evidence" value="ECO:0007669"/>
    <property type="project" value="UniProtKB-UniRule"/>
</dbReference>
<evidence type="ECO:0000256" key="1">
    <source>
        <dbReference type="ARBA" id="ARBA00007867"/>
    </source>
</evidence>
<dbReference type="EMBL" id="PSQE01000003">
    <property type="protein sequence ID" value="RHN68802.1"/>
    <property type="molecule type" value="Genomic_DNA"/>
</dbReference>
<evidence type="ECO:0000256" key="3">
    <source>
        <dbReference type="PROSITE-ProRule" id="PRU00354"/>
    </source>
</evidence>
<reference evidence="7" key="1">
    <citation type="journal article" date="2018" name="Nat. Plants">
        <title>Whole-genome landscape of Medicago truncatula symbiotic genes.</title>
        <authorList>
            <person name="Pecrix Y."/>
            <person name="Staton S.E."/>
            <person name="Sallet E."/>
            <person name="Lelandais-Briere C."/>
            <person name="Moreau S."/>
            <person name="Carrere S."/>
            <person name="Blein T."/>
            <person name="Jardinaud M.F."/>
            <person name="Latrasse D."/>
            <person name="Zouine M."/>
            <person name="Zahm M."/>
            <person name="Kreplak J."/>
            <person name="Mayjonade B."/>
            <person name="Satge C."/>
            <person name="Perez M."/>
            <person name="Cauet S."/>
            <person name="Marande W."/>
            <person name="Chantry-Darmon C."/>
            <person name="Lopez-Roques C."/>
            <person name="Bouchez O."/>
            <person name="Berard A."/>
            <person name="Debelle F."/>
            <person name="Munos S."/>
            <person name="Bendahmane A."/>
            <person name="Berges H."/>
            <person name="Niebel A."/>
            <person name="Buitink J."/>
            <person name="Frugier F."/>
            <person name="Benhamed M."/>
            <person name="Crespi M."/>
            <person name="Gouzy J."/>
            <person name="Gamas P."/>
        </authorList>
    </citation>
    <scope>NUCLEOTIDE SEQUENCE [LARGE SCALE GENOMIC DNA]</scope>
    <source>
        <strain evidence="7">cv. Jemalong A17</strain>
    </source>
</reference>
<dbReference type="InterPro" id="IPR037163">
    <property type="entry name" value="Spermidine_synt_N_sf"/>
</dbReference>
<dbReference type="CDD" id="cd02440">
    <property type="entry name" value="AdoMet_MTases"/>
    <property type="match status" value="1"/>
</dbReference>
<dbReference type="SUPFAM" id="SSF53335">
    <property type="entry name" value="S-adenosyl-L-methionine-dependent methyltransferases"/>
    <property type="match status" value="1"/>
</dbReference>
<dbReference type="EC" id="2.5.1.16" evidence="6"/>
<evidence type="ECO:0000256" key="2">
    <source>
        <dbReference type="ARBA" id="ARBA00022679"/>
    </source>
</evidence>
<dbReference type="PANTHER" id="PTHR11558:SF44">
    <property type="entry name" value="PABS DOMAIN-CONTAINING PROTEIN"/>
    <property type="match status" value="1"/>
</dbReference>
<proteinExistence type="inferred from homology"/>
<sequence>MGSIVHPSGVTSNDETGFSTPKITAAEGNVGESRSDEHPQIPGWFAEHCPIWPGEAHFLKVENICFQGKSEFQDMLVFETSTYGKVFVLDGALQLTEKDECSYQEMMTHLPLCSIPNPKKVLLFGGGDGGILREISRHSSVEQIDICEIDTMLIDVYKKYFPDIAIGYKDPRVKLHVIDGTIFLNSVPKGTYDAIIVDAFDPVRPDHELFETQFFELISKALRPGGVLCIQAESFWFKSLDIEELLIKSRKIFKGSSDYAWTNVPTYPRQVNIGVIGFLLCSTEGPYVDFRNPINPIGPENYGISKHPLKYYNSEVHSASFCLPSFAKRTEANKSTAKKI</sequence>
<dbReference type="NCBIfam" id="TIGR00417">
    <property type="entry name" value="speE"/>
    <property type="match status" value="1"/>
</dbReference>
<dbReference type="InterPro" id="IPR029063">
    <property type="entry name" value="SAM-dependent_MTases_sf"/>
</dbReference>
<feature type="compositionally biased region" description="Polar residues" evidence="4">
    <location>
        <begin position="9"/>
        <end position="22"/>
    </location>
</feature>
<evidence type="ECO:0000313" key="6">
    <source>
        <dbReference type="EMBL" id="RHN68802.1"/>
    </source>
</evidence>
<evidence type="ECO:0000259" key="5">
    <source>
        <dbReference type="PROSITE" id="PS51006"/>
    </source>
</evidence>
<feature type="region of interest" description="Disordered" evidence="4">
    <location>
        <begin position="1"/>
        <end position="22"/>
    </location>
</feature>
<dbReference type="Pfam" id="PF17284">
    <property type="entry name" value="Spermine_synt_N"/>
    <property type="match status" value="1"/>
</dbReference>
<comment type="caution">
    <text evidence="6">The sequence shown here is derived from an EMBL/GenBank/DDBJ whole genome shotgun (WGS) entry which is preliminary data.</text>
</comment>
<keyword evidence="2 3" id="KW-0808">Transferase</keyword>
<dbReference type="GO" id="GO:0004766">
    <property type="term" value="F:spermidine synthase activity"/>
    <property type="evidence" value="ECO:0007669"/>
    <property type="project" value="UniProtKB-EC"/>
</dbReference>
<keyword evidence="3" id="KW-0620">Polyamine biosynthesis</keyword>
<organism evidence="6 7">
    <name type="scientific">Medicago truncatula</name>
    <name type="common">Barrel medic</name>
    <name type="synonym">Medicago tribuloides</name>
    <dbReference type="NCBI Taxonomy" id="3880"/>
    <lineage>
        <taxon>Eukaryota</taxon>
        <taxon>Viridiplantae</taxon>
        <taxon>Streptophyta</taxon>
        <taxon>Embryophyta</taxon>
        <taxon>Tracheophyta</taxon>
        <taxon>Spermatophyta</taxon>
        <taxon>Magnoliopsida</taxon>
        <taxon>eudicotyledons</taxon>
        <taxon>Gunneridae</taxon>
        <taxon>Pentapetalae</taxon>
        <taxon>rosids</taxon>
        <taxon>fabids</taxon>
        <taxon>Fabales</taxon>
        <taxon>Fabaceae</taxon>
        <taxon>Papilionoideae</taxon>
        <taxon>50 kb inversion clade</taxon>
        <taxon>NPAAA clade</taxon>
        <taxon>Hologalegina</taxon>
        <taxon>IRL clade</taxon>
        <taxon>Trifolieae</taxon>
        <taxon>Medicago</taxon>
    </lineage>
</organism>
<feature type="active site" description="Proton acceptor" evidence="3">
    <location>
        <position position="198"/>
    </location>
</feature>
<accession>A0A396ITB9</accession>
<feature type="domain" description="PABS" evidence="5">
    <location>
        <begin position="42"/>
        <end position="283"/>
    </location>
</feature>
<dbReference type="Gene3D" id="2.30.140.10">
    <property type="entry name" value="Spermidine synthase, tetramerisation domain"/>
    <property type="match status" value="1"/>
</dbReference>
<dbReference type="Gene3D" id="3.40.50.150">
    <property type="entry name" value="Vaccinia Virus protein VP39"/>
    <property type="match status" value="1"/>
</dbReference>
<evidence type="ECO:0000313" key="7">
    <source>
        <dbReference type="Proteomes" id="UP000265566"/>
    </source>
</evidence>
<dbReference type="PANTHER" id="PTHR11558">
    <property type="entry name" value="SPERMIDINE/SPERMINE SYNTHASE"/>
    <property type="match status" value="1"/>
</dbReference>
<dbReference type="Proteomes" id="UP000265566">
    <property type="component" value="Chromosome 3"/>
</dbReference>
<evidence type="ECO:0000256" key="4">
    <source>
        <dbReference type="SAM" id="MobiDB-lite"/>
    </source>
</evidence>
<dbReference type="Gramene" id="rna17205">
    <property type="protein sequence ID" value="RHN68802.1"/>
    <property type="gene ID" value="gene17205"/>
</dbReference>
<comment type="similarity">
    <text evidence="1">Belongs to the spermidine/spermine synthase family.</text>
</comment>
<dbReference type="AlphaFoldDB" id="A0A396ITB9"/>
<dbReference type="InterPro" id="IPR030374">
    <property type="entry name" value="PABS"/>
</dbReference>
<dbReference type="PROSITE" id="PS51006">
    <property type="entry name" value="PABS_2"/>
    <property type="match status" value="1"/>
</dbReference>
<dbReference type="InterPro" id="IPR001045">
    <property type="entry name" value="Spermi_synthase"/>
</dbReference>
<dbReference type="Pfam" id="PF01564">
    <property type="entry name" value="Spermine_synth"/>
    <property type="match status" value="1"/>
</dbReference>
<dbReference type="HAMAP" id="MF_00198">
    <property type="entry name" value="Spermidine_synth"/>
    <property type="match status" value="1"/>
</dbReference>
<dbReference type="InterPro" id="IPR035246">
    <property type="entry name" value="Spermidine_synt_N"/>
</dbReference>